<keyword evidence="2" id="KW-0732">Signal</keyword>
<sequence>MIHTYTKYILTVTSFASILVCSMSADTVTPDDWYGYYSSDRMTDITDGNTGSPTVNYNSGNTNRQSTGALWSYFDDISMDDGVTVTFTTDITINYSNATPEAGDTADFGVTRFGLYQSNPSASATTTNMGIDRVVSTMPDVSPELSIINNWEGAMIQSHDGQAYRMTGGDYLYYTTTADAYSGYISSLGGVNIGFISDVAVNLTYSMTRSGDDLTIVGSYGGNVFSGTYEDYYVGGYGETLDAFGFWTSNTEDNDIDINSVTFSNTSINVIPEASILSYLAVIGFAFIGMRLRRAPRQ</sequence>
<organism evidence="3 4">
    <name type="scientific">Thalassobacterium sedimentorum</name>
    <dbReference type="NCBI Taxonomy" id="3041258"/>
    <lineage>
        <taxon>Bacteria</taxon>
        <taxon>Pseudomonadati</taxon>
        <taxon>Verrucomicrobiota</taxon>
        <taxon>Opitutia</taxon>
        <taxon>Puniceicoccales</taxon>
        <taxon>Coraliomargaritaceae</taxon>
        <taxon>Thalassobacterium</taxon>
    </lineage>
</organism>
<comment type="caution">
    <text evidence="3">The sequence shown here is derived from an EMBL/GenBank/DDBJ whole genome shotgun (WGS) entry which is preliminary data.</text>
</comment>
<keyword evidence="1" id="KW-0812">Transmembrane</keyword>
<protein>
    <recommendedName>
        <fullName evidence="5">PEP-CTERM protein-sorting domain-containing protein</fullName>
    </recommendedName>
</protein>
<keyword evidence="1" id="KW-0472">Membrane</keyword>
<evidence type="ECO:0000256" key="1">
    <source>
        <dbReference type="SAM" id="Phobius"/>
    </source>
</evidence>
<dbReference type="Proteomes" id="UP001243717">
    <property type="component" value="Unassembled WGS sequence"/>
</dbReference>
<keyword evidence="4" id="KW-1185">Reference proteome</keyword>
<name>A0ABU1AJ01_9BACT</name>
<dbReference type="EMBL" id="JARXIC010000014">
    <property type="protein sequence ID" value="MDQ8194799.1"/>
    <property type="molecule type" value="Genomic_DNA"/>
</dbReference>
<proteinExistence type="predicted"/>
<feature type="transmembrane region" description="Helical" evidence="1">
    <location>
        <begin position="274"/>
        <end position="292"/>
    </location>
</feature>
<dbReference type="RefSeq" id="WP_308985265.1">
    <property type="nucleotide sequence ID" value="NZ_JARXIC010000014.1"/>
</dbReference>
<feature type="signal peptide" evidence="2">
    <location>
        <begin position="1"/>
        <end position="25"/>
    </location>
</feature>
<evidence type="ECO:0000313" key="4">
    <source>
        <dbReference type="Proteomes" id="UP001243717"/>
    </source>
</evidence>
<feature type="chain" id="PRO_5046707281" description="PEP-CTERM protein-sorting domain-containing protein" evidence="2">
    <location>
        <begin position="26"/>
        <end position="298"/>
    </location>
</feature>
<evidence type="ECO:0000256" key="2">
    <source>
        <dbReference type="SAM" id="SignalP"/>
    </source>
</evidence>
<reference evidence="3 4" key="1">
    <citation type="submission" date="2023-04" db="EMBL/GenBank/DDBJ databases">
        <title>A novel bacteria isolated from coastal sediment.</title>
        <authorList>
            <person name="Liu X.-J."/>
            <person name="Du Z.-J."/>
        </authorList>
    </citation>
    <scope>NUCLEOTIDE SEQUENCE [LARGE SCALE GENOMIC DNA]</scope>
    <source>
        <strain evidence="3 4">SDUM461004</strain>
    </source>
</reference>
<keyword evidence="1" id="KW-1133">Transmembrane helix</keyword>
<gene>
    <name evidence="3" type="ORF">QEH59_10205</name>
</gene>
<evidence type="ECO:0008006" key="5">
    <source>
        <dbReference type="Google" id="ProtNLM"/>
    </source>
</evidence>
<accession>A0ABU1AJ01</accession>
<evidence type="ECO:0000313" key="3">
    <source>
        <dbReference type="EMBL" id="MDQ8194799.1"/>
    </source>
</evidence>